<protein>
    <recommendedName>
        <fullName evidence="6">Large ribosomal subunit protein mL50</fullName>
    </recommendedName>
</protein>
<keyword evidence="5" id="KW-0687">Ribonucleoprotein</keyword>
<reference evidence="7" key="1">
    <citation type="submission" date="2023-06" db="EMBL/GenBank/DDBJ databases">
        <title>Genome-scale phylogeny and comparative genomics of the fungal order Sordariales.</title>
        <authorList>
            <consortium name="Lawrence Berkeley National Laboratory"/>
            <person name="Hensen N."/>
            <person name="Bonometti L."/>
            <person name="Westerberg I."/>
            <person name="Brannstrom I.O."/>
            <person name="Guillou S."/>
            <person name="Cros-Aarteil S."/>
            <person name="Calhoun S."/>
            <person name="Haridas S."/>
            <person name="Kuo A."/>
            <person name="Mondo S."/>
            <person name="Pangilinan J."/>
            <person name="Riley R."/>
            <person name="Labutti K."/>
            <person name="Andreopoulos B."/>
            <person name="Lipzen A."/>
            <person name="Chen C."/>
            <person name="Yanf M."/>
            <person name="Daum C."/>
            <person name="Ng V."/>
            <person name="Clum A."/>
            <person name="Steindorff A."/>
            <person name="Ohm R."/>
            <person name="Martin F."/>
            <person name="Silar P."/>
            <person name="Natvig D."/>
            <person name="Lalanne C."/>
            <person name="Gautier V."/>
            <person name="Ament-Velasquez S.L."/>
            <person name="Kruys A."/>
            <person name="Hutchinson M.I."/>
            <person name="Powell A.J."/>
            <person name="Barry K."/>
            <person name="Miller A.N."/>
            <person name="Grigoriev I.V."/>
            <person name="Debuchy R."/>
            <person name="Gladieux P."/>
            <person name="Thoren M.H."/>
            <person name="Johannesson H."/>
        </authorList>
    </citation>
    <scope>NUCLEOTIDE SEQUENCE</scope>
    <source>
        <strain evidence="7">8032-3</strain>
    </source>
</reference>
<dbReference type="Pfam" id="PF10501">
    <property type="entry name" value="Ribosomal_L50"/>
    <property type="match status" value="1"/>
</dbReference>
<sequence>MRRLTRLRQPSSIISTCSSSSRFPVSVPAAATCSQRRDLSCAGRQPPVSHSTSLSSRIPLATRAFSTAPVVRHKHHEDTDLEAFEADPERIEIHTDLNIPSEIRKVPLPEEITEPGYTPAETLEGLEWVGGVSNWWEDERNWPASKNYVGFGRSDKVVDPAALEVLTRRAVVEALAVRKGAGDEALSASWQAGGHDQLVAALGVGVEVSVDGSAELTGDFMGVVEGLTARAEEQDVGGADWSLAPEEAREFLKSWDRSWKQISLQDLRLKFAVTKRIQQLTGHVIPDSKLIHIRTVSSLIGALIKPPKPKKLAQLIEAKGAMAELRNVKVYPRRVTPIDKEKMVGRWKVMVRELEKRNLPVTGTGGYGKSVEKRWATGKP</sequence>
<comment type="subcellular location">
    <subcellularLocation>
        <location evidence="1">Mitochondrion</location>
    </subcellularLocation>
</comment>
<keyword evidence="3" id="KW-0689">Ribosomal protein</keyword>
<dbReference type="GO" id="GO:0005739">
    <property type="term" value="C:mitochondrion"/>
    <property type="evidence" value="ECO:0007669"/>
    <property type="project" value="UniProtKB-SubCell"/>
</dbReference>
<evidence type="ECO:0000256" key="4">
    <source>
        <dbReference type="ARBA" id="ARBA00023128"/>
    </source>
</evidence>
<dbReference type="GO" id="GO:1990904">
    <property type="term" value="C:ribonucleoprotein complex"/>
    <property type="evidence" value="ECO:0007669"/>
    <property type="project" value="UniProtKB-KW"/>
</dbReference>
<evidence type="ECO:0000256" key="5">
    <source>
        <dbReference type="ARBA" id="ARBA00023274"/>
    </source>
</evidence>
<evidence type="ECO:0000256" key="3">
    <source>
        <dbReference type="ARBA" id="ARBA00022980"/>
    </source>
</evidence>
<evidence type="ECO:0000313" key="7">
    <source>
        <dbReference type="EMBL" id="KAK1767774.1"/>
    </source>
</evidence>
<keyword evidence="8" id="KW-1185">Reference proteome</keyword>
<comment type="caution">
    <text evidence="7">The sequence shown here is derived from an EMBL/GenBank/DDBJ whole genome shotgun (WGS) entry which is preliminary data.</text>
</comment>
<evidence type="ECO:0000256" key="1">
    <source>
        <dbReference type="ARBA" id="ARBA00004173"/>
    </source>
</evidence>
<evidence type="ECO:0000256" key="2">
    <source>
        <dbReference type="ARBA" id="ARBA00008860"/>
    </source>
</evidence>
<name>A0AAJ0FMF2_9PEZI</name>
<dbReference type="AlphaFoldDB" id="A0AAJ0FMF2"/>
<dbReference type="GO" id="GO:0005840">
    <property type="term" value="C:ribosome"/>
    <property type="evidence" value="ECO:0007669"/>
    <property type="project" value="UniProtKB-KW"/>
</dbReference>
<dbReference type="GeneID" id="85310967"/>
<dbReference type="RefSeq" id="XP_060283987.1">
    <property type="nucleotide sequence ID" value="XM_060427780.1"/>
</dbReference>
<dbReference type="EMBL" id="MU839007">
    <property type="protein sequence ID" value="KAK1767774.1"/>
    <property type="molecule type" value="Genomic_DNA"/>
</dbReference>
<keyword evidence="4" id="KW-0496">Mitochondrion</keyword>
<gene>
    <name evidence="7" type="ORF">QBC33DRAFT_537339</name>
</gene>
<proteinExistence type="inferred from homology"/>
<evidence type="ECO:0000256" key="6">
    <source>
        <dbReference type="ARBA" id="ARBA00035183"/>
    </source>
</evidence>
<dbReference type="InterPro" id="IPR018305">
    <property type="entry name" value="Ribosomal_m50"/>
</dbReference>
<accession>A0AAJ0FMF2</accession>
<organism evidence="7 8">
    <name type="scientific">Phialemonium atrogriseum</name>
    <dbReference type="NCBI Taxonomy" id="1093897"/>
    <lineage>
        <taxon>Eukaryota</taxon>
        <taxon>Fungi</taxon>
        <taxon>Dikarya</taxon>
        <taxon>Ascomycota</taxon>
        <taxon>Pezizomycotina</taxon>
        <taxon>Sordariomycetes</taxon>
        <taxon>Sordariomycetidae</taxon>
        <taxon>Cephalothecales</taxon>
        <taxon>Cephalothecaceae</taxon>
        <taxon>Phialemonium</taxon>
    </lineage>
</organism>
<dbReference type="InterPro" id="IPR036736">
    <property type="entry name" value="ACP-like_sf"/>
</dbReference>
<dbReference type="Gene3D" id="1.10.1200.10">
    <property type="entry name" value="ACP-like"/>
    <property type="match status" value="1"/>
</dbReference>
<evidence type="ECO:0000313" key="8">
    <source>
        <dbReference type="Proteomes" id="UP001244011"/>
    </source>
</evidence>
<dbReference type="Proteomes" id="UP001244011">
    <property type="component" value="Unassembled WGS sequence"/>
</dbReference>
<comment type="similarity">
    <text evidence="2">Belongs to the mitochondrion-specific ribosomal protein mL50 family.</text>
</comment>